<dbReference type="Gene3D" id="3.30.160.60">
    <property type="entry name" value="Classic Zinc Finger"/>
    <property type="match status" value="2"/>
</dbReference>
<evidence type="ECO:0000313" key="10">
    <source>
        <dbReference type="EMBL" id="KAH7951580.1"/>
    </source>
</evidence>
<gene>
    <name evidence="10" type="ORF">HPB52_010373</name>
</gene>
<keyword evidence="5" id="KW-0862">Zinc</keyword>
<dbReference type="InterPro" id="IPR050331">
    <property type="entry name" value="Zinc_finger"/>
</dbReference>
<evidence type="ECO:0000256" key="4">
    <source>
        <dbReference type="ARBA" id="ARBA00022771"/>
    </source>
</evidence>
<dbReference type="FunFam" id="3.30.160.60:FF:000100">
    <property type="entry name" value="Zinc finger 45-like"/>
    <property type="match status" value="1"/>
</dbReference>
<evidence type="ECO:0000256" key="2">
    <source>
        <dbReference type="ARBA" id="ARBA00022723"/>
    </source>
</evidence>
<feature type="compositionally biased region" description="Basic and acidic residues" evidence="8">
    <location>
        <begin position="18"/>
        <end position="29"/>
    </location>
</feature>
<evidence type="ECO:0000256" key="6">
    <source>
        <dbReference type="ARBA" id="ARBA00023242"/>
    </source>
</evidence>
<evidence type="ECO:0000313" key="11">
    <source>
        <dbReference type="Proteomes" id="UP000821837"/>
    </source>
</evidence>
<dbReference type="AlphaFoldDB" id="A0A9D4SW23"/>
<dbReference type="Pfam" id="PF00096">
    <property type="entry name" value="zf-C2H2"/>
    <property type="match status" value="3"/>
</dbReference>
<evidence type="ECO:0000256" key="1">
    <source>
        <dbReference type="ARBA" id="ARBA00004123"/>
    </source>
</evidence>
<feature type="compositionally biased region" description="Basic and acidic residues" evidence="8">
    <location>
        <begin position="38"/>
        <end position="50"/>
    </location>
</feature>
<evidence type="ECO:0000256" key="8">
    <source>
        <dbReference type="SAM" id="MobiDB-lite"/>
    </source>
</evidence>
<keyword evidence="6" id="KW-0539">Nucleus</keyword>
<comment type="subcellular location">
    <subcellularLocation>
        <location evidence="1">Nucleus</location>
    </subcellularLocation>
</comment>
<feature type="domain" description="C2H2-type" evidence="9">
    <location>
        <begin position="113"/>
        <end position="136"/>
    </location>
</feature>
<keyword evidence="4 7" id="KW-0863">Zinc-finger</keyword>
<dbReference type="InterPro" id="IPR036236">
    <property type="entry name" value="Znf_C2H2_sf"/>
</dbReference>
<dbReference type="Proteomes" id="UP000821837">
    <property type="component" value="Chromosome 5"/>
</dbReference>
<feature type="region of interest" description="Disordered" evidence="8">
    <location>
        <begin position="1"/>
        <end position="50"/>
    </location>
</feature>
<evidence type="ECO:0000256" key="7">
    <source>
        <dbReference type="PROSITE-ProRule" id="PRU00042"/>
    </source>
</evidence>
<dbReference type="SUPFAM" id="SSF57667">
    <property type="entry name" value="beta-beta-alpha zinc fingers"/>
    <property type="match status" value="1"/>
</dbReference>
<evidence type="ECO:0000256" key="5">
    <source>
        <dbReference type="ARBA" id="ARBA00022833"/>
    </source>
</evidence>
<dbReference type="PANTHER" id="PTHR16515:SF49">
    <property type="entry name" value="GASTRULA ZINC FINGER PROTEIN XLCGF49.1-LIKE-RELATED"/>
    <property type="match status" value="1"/>
</dbReference>
<dbReference type="GO" id="GO:0005634">
    <property type="term" value="C:nucleus"/>
    <property type="evidence" value="ECO:0007669"/>
    <property type="project" value="UniProtKB-SubCell"/>
</dbReference>
<dbReference type="SMART" id="SM00355">
    <property type="entry name" value="ZnF_C2H2"/>
    <property type="match status" value="3"/>
</dbReference>
<keyword evidence="2" id="KW-0479">Metal-binding</keyword>
<keyword evidence="3" id="KW-0677">Repeat</keyword>
<feature type="domain" description="C2H2-type" evidence="9">
    <location>
        <begin position="54"/>
        <end position="82"/>
    </location>
</feature>
<feature type="domain" description="C2H2-type" evidence="9">
    <location>
        <begin position="83"/>
        <end position="111"/>
    </location>
</feature>
<reference evidence="10" key="2">
    <citation type="submission" date="2021-09" db="EMBL/GenBank/DDBJ databases">
        <authorList>
            <person name="Jia N."/>
            <person name="Wang J."/>
            <person name="Shi W."/>
            <person name="Du L."/>
            <person name="Sun Y."/>
            <person name="Zhan W."/>
            <person name="Jiang J."/>
            <person name="Wang Q."/>
            <person name="Zhang B."/>
            <person name="Ji P."/>
            <person name="Sakyi L.B."/>
            <person name="Cui X."/>
            <person name="Yuan T."/>
            <person name="Jiang B."/>
            <person name="Yang W."/>
            <person name="Lam T.T.-Y."/>
            <person name="Chang Q."/>
            <person name="Ding S."/>
            <person name="Wang X."/>
            <person name="Zhu J."/>
            <person name="Ruan X."/>
            <person name="Zhao L."/>
            <person name="Wei J."/>
            <person name="Que T."/>
            <person name="Du C."/>
            <person name="Cheng J."/>
            <person name="Dai P."/>
            <person name="Han X."/>
            <person name="Huang E."/>
            <person name="Gao Y."/>
            <person name="Liu J."/>
            <person name="Shao H."/>
            <person name="Ye R."/>
            <person name="Li L."/>
            <person name="Wei W."/>
            <person name="Wang X."/>
            <person name="Wang C."/>
            <person name="Huo Q."/>
            <person name="Li W."/>
            <person name="Guo W."/>
            <person name="Chen H."/>
            <person name="Chen S."/>
            <person name="Zhou L."/>
            <person name="Zhou L."/>
            <person name="Ni X."/>
            <person name="Tian J."/>
            <person name="Zhou Y."/>
            <person name="Sheng Y."/>
            <person name="Liu T."/>
            <person name="Pan Y."/>
            <person name="Xia L."/>
            <person name="Li J."/>
            <person name="Zhao F."/>
            <person name="Cao W."/>
        </authorList>
    </citation>
    <scope>NUCLEOTIDE SEQUENCE</scope>
    <source>
        <strain evidence="10">Rsan-2018</strain>
        <tissue evidence="10">Larvae</tissue>
    </source>
</reference>
<dbReference type="PANTHER" id="PTHR16515">
    <property type="entry name" value="PR DOMAIN ZINC FINGER PROTEIN"/>
    <property type="match status" value="1"/>
</dbReference>
<dbReference type="PROSITE" id="PS00028">
    <property type="entry name" value="ZINC_FINGER_C2H2_1"/>
    <property type="match status" value="3"/>
</dbReference>
<evidence type="ECO:0000256" key="3">
    <source>
        <dbReference type="ARBA" id="ARBA00022737"/>
    </source>
</evidence>
<organism evidence="10 11">
    <name type="scientific">Rhipicephalus sanguineus</name>
    <name type="common">Brown dog tick</name>
    <name type="synonym">Ixodes sanguineus</name>
    <dbReference type="NCBI Taxonomy" id="34632"/>
    <lineage>
        <taxon>Eukaryota</taxon>
        <taxon>Metazoa</taxon>
        <taxon>Ecdysozoa</taxon>
        <taxon>Arthropoda</taxon>
        <taxon>Chelicerata</taxon>
        <taxon>Arachnida</taxon>
        <taxon>Acari</taxon>
        <taxon>Parasitiformes</taxon>
        <taxon>Ixodida</taxon>
        <taxon>Ixodoidea</taxon>
        <taxon>Ixodidae</taxon>
        <taxon>Rhipicephalinae</taxon>
        <taxon>Rhipicephalus</taxon>
        <taxon>Rhipicephalus</taxon>
    </lineage>
</organism>
<reference evidence="10" key="1">
    <citation type="journal article" date="2020" name="Cell">
        <title>Large-Scale Comparative Analyses of Tick Genomes Elucidate Their Genetic Diversity and Vector Capacities.</title>
        <authorList>
            <consortium name="Tick Genome and Microbiome Consortium (TIGMIC)"/>
            <person name="Jia N."/>
            <person name="Wang J."/>
            <person name="Shi W."/>
            <person name="Du L."/>
            <person name="Sun Y."/>
            <person name="Zhan W."/>
            <person name="Jiang J.F."/>
            <person name="Wang Q."/>
            <person name="Zhang B."/>
            <person name="Ji P."/>
            <person name="Bell-Sakyi L."/>
            <person name="Cui X.M."/>
            <person name="Yuan T.T."/>
            <person name="Jiang B.G."/>
            <person name="Yang W.F."/>
            <person name="Lam T.T."/>
            <person name="Chang Q.C."/>
            <person name="Ding S.J."/>
            <person name="Wang X.J."/>
            <person name="Zhu J.G."/>
            <person name="Ruan X.D."/>
            <person name="Zhao L."/>
            <person name="Wei J.T."/>
            <person name="Ye R.Z."/>
            <person name="Que T.C."/>
            <person name="Du C.H."/>
            <person name="Zhou Y.H."/>
            <person name="Cheng J.X."/>
            <person name="Dai P.F."/>
            <person name="Guo W.B."/>
            <person name="Han X.H."/>
            <person name="Huang E.J."/>
            <person name="Li L.F."/>
            <person name="Wei W."/>
            <person name="Gao Y.C."/>
            <person name="Liu J.Z."/>
            <person name="Shao H.Z."/>
            <person name="Wang X."/>
            <person name="Wang C.C."/>
            <person name="Yang T.C."/>
            <person name="Huo Q.B."/>
            <person name="Li W."/>
            <person name="Chen H.Y."/>
            <person name="Chen S.E."/>
            <person name="Zhou L.G."/>
            <person name="Ni X.B."/>
            <person name="Tian J.H."/>
            <person name="Sheng Y."/>
            <person name="Liu T."/>
            <person name="Pan Y.S."/>
            <person name="Xia L.Y."/>
            <person name="Li J."/>
            <person name="Zhao F."/>
            <person name="Cao W.C."/>
        </authorList>
    </citation>
    <scope>NUCLEOTIDE SEQUENCE</scope>
    <source>
        <strain evidence="10">Rsan-2018</strain>
    </source>
</reference>
<protein>
    <recommendedName>
        <fullName evidence="9">C2H2-type domain-containing protein</fullName>
    </recommendedName>
</protein>
<accession>A0A9D4SW23</accession>
<dbReference type="GO" id="GO:0010468">
    <property type="term" value="P:regulation of gene expression"/>
    <property type="evidence" value="ECO:0007669"/>
    <property type="project" value="TreeGrafter"/>
</dbReference>
<proteinExistence type="predicted"/>
<name>A0A9D4SW23_RHISA</name>
<dbReference type="InterPro" id="IPR013087">
    <property type="entry name" value="Znf_C2H2_type"/>
</dbReference>
<keyword evidence="11" id="KW-1185">Reference proteome</keyword>
<dbReference type="PROSITE" id="PS50157">
    <property type="entry name" value="ZINC_FINGER_C2H2_2"/>
    <property type="match status" value="3"/>
</dbReference>
<dbReference type="GO" id="GO:0008270">
    <property type="term" value="F:zinc ion binding"/>
    <property type="evidence" value="ECO:0007669"/>
    <property type="project" value="UniProtKB-KW"/>
</dbReference>
<dbReference type="EMBL" id="JABSTV010001251">
    <property type="protein sequence ID" value="KAH7951580.1"/>
    <property type="molecule type" value="Genomic_DNA"/>
</dbReference>
<evidence type="ECO:0000259" key="9">
    <source>
        <dbReference type="PROSITE" id="PS50157"/>
    </source>
</evidence>
<sequence length="136" mass="15772">MVVFEETTYQAEQCGAAHTDKDNRTREVRGPSTPASQRQEEAPRTEVHGMERPHECEQCGVLFTRHDNLLRHERRAHGIEKRHKCTDCGAAFDKVFLLNKHVRASHGIVQPAFVCHKCDTMFRRLRDLMAHKRFGH</sequence>
<comment type="caution">
    <text evidence="10">The sequence shown here is derived from an EMBL/GenBank/DDBJ whole genome shotgun (WGS) entry which is preliminary data.</text>
</comment>